<feature type="transmembrane region" description="Helical" evidence="8">
    <location>
        <begin position="172"/>
        <end position="193"/>
    </location>
</feature>
<keyword evidence="3" id="KW-1003">Cell membrane</keyword>
<evidence type="ECO:0000256" key="6">
    <source>
        <dbReference type="ARBA" id="ARBA00022989"/>
    </source>
</evidence>
<dbReference type="PANTHER" id="PTHR48021">
    <property type="match status" value="1"/>
</dbReference>
<evidence type="ECO:0000256" key="8">
    <source>
        <dbReference type="SAM" id="Phobius"/>
    </source>
</evidence>
<feature type="transmembrane region" description="Helical" evidence="8">
    <location>
        <begin position="62"/>
        <end position="82"/>
    </location>
</feature>
<feature type="transmembrane region" description="Helical" evidence="8">
    <location>
        <begin position="21"/>
        <end position="42"/>
    </location>
</feature>
<dbReference type="InterPro" id="IPR005828">
    <property type="entry name" value="MFS_sugar_transport-like"/>
</dbReference>
<comment type="subcellular location">
    <subcellularLocation>
        <location evidence="1">Cell membrane</location>
        <topology evidence="1">Multi-pass membrane protein</topology>
    </subcellularLocation>
</comment>
<organism evidence="9 10">
    <name type="scientific">Brenthis ino</name>
    <name type="common">lesser marbled fritillary</name>
    <dbReference type="NCBI Taxonomy" id="405034"/>
    <lineage>
        <taxon>Eukaryota</taxon>
        <taxon>Metazoa</taxon>
        <taxon>Ecdysozoa</taxon>
        <taxon>Arthropoda</taxon>
        <taxon>Hexapoda</taxon>
        <taxon>Insecta</taxon>
        <taxon>Pterygota</taxon>
        <taxon>Neoptera</taxon>
        <taxon>Endopterygota</taxon>
        <taxon>Lepidoptera</taxon>
        <taxon>Glossata</taxon>
        <taxon>Ditrysia</taxon>
        <taxon>Papilionoidea</taxon>
        <taxon>Nymphalidae</taxon>
        <taxon>Heliconiinae</taxon>
        <taxon>Argynnini</taxon>
        <taxon>Brenthis</taxon>
    </lineage>
</organism>
<evidence type="ECO:0000256" key="5">
    <source>
        <dbReference type="ARBA" id="ARBA00022692"/>
    </source>
</evidence>
<keyword evidence="7 8" id="KW-0472">Membrane</keyword>
<accession>A0A8J9Y607</accession>
<keyword evidence="10" id="KW-1185">Reference proteome</keyword>
<feature type="transmembrane region" description="Helical" evidence="8">
    <location>
        <begin position="332"/>
        <end position="352"/>
    </location>
</feature>
<evidence type="ECO:0000256" key="7">
    <source>
        <dbReference type="ARBA" id="ARBA00023136"/>
    </source>
</evidence>
<dbReference type="AlphaFoldDB" id="A0A8J9Y607"/>
<dbReference type="InterPro" id="IPR036259">
    <property type="entry name" value="MFS_trans_sf"/>
</dbReference>
<dbReference type="EMBL" id="OV170221">
    <property type="protein sequence ID" value="CAH0714600.1"/>
    <property type="molecule type" value="Genomic_DNA"/>
</dbReference>
<dbReference type="SUPFAM" id="SSF103473">
    <property type="entry name" value="MFS general substrate transporter"/>
    <property type="match status" value="1"/>
</dbReference>
<evidence type="ECO:0000256" key="4">
    <source>
        <dbReference type="ARBA" id="ARBA00022597"/>
    </source>
</evidence>
<dbReference type="Proteomes" id="UP000838878">
    <property type="component" value="Chromosome 1"/>
</dbReference>
<feature type="non-terminal residue" evidence="9">
    <location>
        <position position="538"/>
    </location>
</feature>
<dbReference type="Pfam" id="PF00083">
    <property type="entry name" value="Sugar_tr"/>
    <property type="match status" value="1"/>
</dbReference>
<dbReference type="FunFam" id="1.20.1250.20:FF:000218">
    <property type="entry name" value="facilitated trehalose transporter Tret1"/>
    <property type="match status" value="1"/>
</dbReference>
<dbReference type="GO" id="GO:0022857">
    <property type="term" value="F:transmembrane transporter activity"/>
    <property type="evidence" value="ECO:0007669"/>
    <property type="project" value="InterPro"/>
</dbReference>
<feature type="transmembrane region" description="Helical" evidence="8">
    <location>
        <begin position="364"/>
        <end position="389"/>
    </location>
</feature>
<evidence type="ECO:0000256" key="3">
    <source>
        <dbReference type="ARBA" id="ARBA00022475"/>
    </source>
</evidence>
<keyword evidence="6 8" id="KW-1133">Transmembrane helix</keyword>
<dbReference type="InterPro" id="IPR050549">
    <property type="entry name" value="MFS_Trehalose_Transporter"/>
</dbReference>
<evidence type="ECO:0000313" key="10">
    <source>
        <dbReference type="Proteomes" id="UP000838878"/>
    </source>
</evidence>
<name>A0A8J9Y607_9NEOP</name>
<evidence type="ECO:0008006" key="11">
    <source>
        <dbReference type="Google" id="ProtNLM"/>
    </source>
</evidence>
<dbReference type="PANTHER" id="PTHR48021:SF33">
    <property type="entry name" value="AT22075P-RELATED"/>
    <property type="match status" value="1"/>
</dbReference>
<evidence type="ECO:0000313" key="9">
    <source>
        <dbReference type="EMBL" id="CAH0714600.1"/>
    </source>
</evidence>
<feature type="transmembrane region" description="Helical" evidence="8">
    <location>
        <begin position="115"/>
        <end position="135"/>
    </location>
</feature>
<dbReference type="OrthoDB" id="6612291at2759"/>
<protein>
    <recommendedName>
        <fullName evidence="11">Major facilitator superfamily (MFS) profile domain-containing protein</fullName>
    </recommendedName>
</protein>
<keyword evidence="4" id="KW-0762">Sugar transport</keyword>
<feature type="transmembrane region" description="Helical" evidence="8">
    <location>
        <begin position="401"/>
        <end position="420"/>
    </location>
</feature>
<feature type="transmembrane region" description="Helical" evidence="8">
    <location>
        <begin position="89"/>
        <end position="109"/>
    </location>
</feature>
<dbReference type="GO" id="GO:0005886">
    <property type="term" value="C:plasma membrane"/>
    <property type="evidence" value="ECO:0007669"/>
    <property type="project" value="UniProtKB-SubCell"/>
</dbReference>
<reference evidence="9" key="1">
    <citation type="submission" date="2021-12" db="EMBL/GenBank/DDBJ databases">
        <authorList>
            <person name="Martin H S."/>
        </authorList>
    </citation>
    <scope>NUCLEOTIDE SEQUENCE</scope>
</reference>
<evidence type="ECO:0000256" key="2">
    <source>
        <dbReference type="ARBA" id="ARBA00022448"/>
    </source>
</evidence>
<proteinExistence type="predicted"/>
<feature type="transmembrane region" description="Helical" evidence="8">
    <location>
        <begin position="147"/>
        <end position="166"/>
    </location>
</feature>
<dbReference type="Gene3D" id="1.20.1250.20">
    <property type="entry name" value="MFS general substrate transporter like domains"/>
    <property type="match status" value="1"/>
</dbReference>
<feature type="transmembrane region" description="Helical" evidence="8">
    <location>
        <begin position="426"/>
        <end position="451"/>
    </location>
</feature>
<evidence type="ECO:0000256" key="1">
    <source>
        <dbReference type="ARBA" id="ARBA00004651"/>
    </source>
</evidence>
<keyword evidence="5 8" id="KW-0812">Transmembrane</keyword>
<sequence>MKKFYKIFNEGSKINQIICAILINFPVFVYGASIGWMSPMILLLQSENSPKGVPLTDTEVSWLAAVAYITCIPGNALMAFLVDTLGRKIALLFISSFGAASWVLLLSSLEVWALILARALVGLTMAGCYVICPIYTKEMSQDSIRGALGCIMILFQTTGNLFLYIIGDILQYRTVLWICLSLPTFHLVLFMMMPESPSFLLKKNNVEEATRVLAWLRCRKEDDTLVKAELDLMKREQRHDDKTKTNSCFIIKSILKDTILFKAFCIAMVVTLAREVCGAIPVLNFAGEIFAFASDKSDFVLTPNQQAMLLGAVQVSGSMLASTVVEKTGRKPLLAITSLLSGLSMIALASWFVTREYGANSLNWIPIMTLCLCIFCDSSGLQPISIVIASEIFSFKYRGTVMAVTTSAASFADFLQLLFFKPLVNALGIYIAFYFFGIVCILMAVYVVIIIPETKGKTLDDIYKHLEQTDRAMCAESAWLRWLVVWLIFLHSQRHRQQRPRYTRPNDQSGGGQALQGNLFESSRKAPECLASWRDTIR</sequence>
<gene>
    <name evidence="9" type="ORF">BINO364_LOCUS1630</name>
</gene>
<keyword evidence="2" id="KW-0813">Transport</keyword>